<accession>A0A934MZY0</accession>
<dbReference type="SUPFAM" id="SSF111369">
    <property type="entry name" value="HlyD-like secretion proteins"/>
    <property type="match status" value="1"/>
</dbReference>
<keyword evidence="4" id="KW-0812">Transmembrane</keyword>
<dbReference type="RefSeq" id="WP_199466233.1">
    <property type="nucleotide sequence ID" value="NZ_JAEMNX010000001.1"/>
</dbReference>
<proteinExistence type="predicted"/>
<evidence type="ECO:0000313" key="5">
    <source>
        <dbReference type="EMBL" id="MBJ7536152.1"/>
    </source>
</evidence>
<dbReference type="Proteomes" id="UP000628710">
    <property type="component" value="Unassembled WGS sequence"/>
</dbReference>
<feature type="coiled-coil region" evidence="3">
    <location>
        <begin position="252"/>
        <end position="279"/>
    </location>
</feature>
<dbReference type="AlphaFoldDB" id="A0A934MZY0"/>
<feature type="transmembrane region" description="Helical" evidence="4">
    <location>
        <begin position="186"/>
        <end position="204"/>
    </location>
</feature>
<dbReference type="EMBL" id="JAEMNX010000001">
    <property type="protein sequence ID" value="MBJ7536152.1"/>
    <property type="molecule type" value="Genomic_DNA"/>
</dbReference>
<name>A0A934MZY0_9GAMM</name>
<keyword evidence="4" id="KW-1133">Transmembrane helix</keyword>
<dbReference type="GO" id="GO:0030313">
    <property type="term" value="C:cell envelope"/>
    <property type="evidence" value="ECO:0007669"/>
    <property type="project" value="UniProtKB-SubCell"/>
</dbReference>
<comment type="caution">
    <text evidence="5">The sequence shown here is derived from an EMBL/GenBank/DDBJ whole genome shotgun (WGS) entry which is preliminary data.</text>
</comment>
<dbReference type="PANTHER" id="PTHR32347:SF23">
    <property type="entry name" value="BLL5650 PROTEIN"/>
    <property type="match status" value="1"/>
</dbReference>
<comment type="subcellular location">
    <subcellularLocation>
        <location evidence="1">Cell envelope</location>
    </subcellularLocation>
</comment>
<protein>
    <submittedName>
        <fullName evidence="5">HlyD family efflux transporter periplasmic adaptor subunit</fullName>
    </submittedName>
</protein>
<sequence>MIQTASQQVASARNDSVELALLDLLQLEENVRAVNTLDELQFLCLNDTRLLLEYRQSLLWRSDTRRLVGASGLVDIDANSPFCTWVNALCRGVAELDKAERIHRIDPQTMESDDAERYAEYFPSHLIWLPIKNSDGKLIAALLLAKDEEVSLREKRLLSFLLGSYGHAWQGFIRQRRFSVKGKKTARWWLAAAVLMALIMLIPVRQSVVAPADIVPSLPHIVRAPMNGVVDKILVKPNQLVVAQQEIVHLDARELQQRLASARQAYDISQAELRMARQQSFVDERRKATLAVLEGKQAQAKLDLVYLQKQLERTVLRAPHDGVAIFDSQGDWLGKPLSLGEAIMTIADPKDTALEISLPLQDAIDLAIGSSVRLFLNSDPSNPIDAVLESMAYKATPTQDGQYALRLKAQFVQQDGRIRLGKKGLAKLYGEDTNVFYYLFRKPLSELRIWLTW</sequence>
<evidence type="ECO:0000256" key="3">
    <source>
        <dbReference type="SAM" id="Coils"/>
    </source>
</evidence>
<keyword evidence="4" id="KW-0472">Membrane</keyword>
<evidence type="ECO:0000256" key="2">
    <source>
        <dbReference type="ARBA" id="ARBA00023054"/>
    </source>
</evidence>
<gene>
    <name evidence="5" type="ORF">I8J31_00515</name>
</gene>
<organism evidence="5 6">
    <name type="scientific">Marinomonas transparens</name>
    <dbReference type="NCBI Taxonomy" id="2795388"/>
    <lineage>
        <taxon>Bacteria</taxon>
        <taxon>Pseudomonadati</taxon>
        <taxon>Pseudomonadota</taxon>
        <taxon>Gammaproteobacteria</taxon>
        <taxon>Oceanospirillales</taxon>
        <taxon>Oceanospirillaceae</taxon>
        <taxon>Marinomonas</taxon>
    </lineage>
</organism>
<dbReference type="PANTHER" id="PTHR32347">
    <property type="entry name" value="EFFLUX SYSTEM COMPONENT YKNX-RELATED"/>
    <property type="match status" value="1"/>
</dbReference>
<dbReference type="InterPro" id="IPR050465">
    <property type="entry name" value="UPF0194_transport"/>
</dbReference>
<reference evidence="5" key="1">
    <citation type="submission" date="2020-12" db="EMBL/GenBank/DDBJ databases">
        <title>Marinomonas arctica sp. nov., a psychrotolerant bacterium isolated from the Arctic.</title>
        <authorList>
            <person name="Zhang Y."/>
        </authorList>
    </citation>
    <scope>NUCLEOTIDE SEQUENCE</scope>
    <source>
        <strain evidence="5">C1424</strain>
    </source>
</reference>
<keyword evidence="6" id="KW-1185">Reference proteome</keyword>
<dbReference type="Gene3D" id="2.40.50.100">
    <property type="match status" value="1"/>
</dbReference>
<evidence type="ECO:0000313" key="6">
    <source>
        <dbReference type="Proteomes" id="UP000628710"/>
    </source>
</evidence>
<dbReference type="Gene3D" id="2.40.30.170">
    <property type="match status" value="1"/>
</dbReference>
<evidence type="ECO:0000256" key="1">
    <source>
        <dbReference type="ARBA" id="ARBA00004196"/>
    </source>
</evidence>
<evidence type="ECO:0000256" key="4">
    <source>
        <dbReference type="SAM" id="Phobius"/>
    </source>
</evidence>
<keyword evidence="2 3" id="KW-0175">Coiled coil</keyword>